<dbReference type="GO" id="GO:0005886">
    <property type="term" value="C:plasma membrane"/>
    <property type="evidence" value="ECO:0007669"/>
    <property type="project" value="TreeGrafter"/>
</dbReference>
<feature type="domain" description="Carboxylesterase type B" evidence="7">
    <location>
        <begin position="7"/>
        <end position="160"/>
    </location>
</feature>
<evidence type="ECO:0000256" key="1">
    <source>
        <dbReference type="ARBA" id="ARBA00005964"/>
    </source>
</evidence>
<keyword evidence="3" id="KW-0378">Hydrolase</keyword>
<keyword evidence="9" id="KW-1185">Reference proteome</keyword>
<evidence type="ECO:0000313" key="9">
    <source>
        <dbReference type="Proteomes" id="UP001367676"/>
    </source>
</evidence>
<dbReference type="PRINTS" id="PR00878">
    <property type="entry name" value="CHOLNESTRASE"/>
</dbReference>
<dbReference type="Gene3D" id="3.40.50.1820">
    <property type="entry name" value="alpha/beta hydrolase"/>
    <property type="match status" value="1"/>
</dbReference>
<sequence length="219" mass="24922">MWPRNETSIGQQYTDWENLSDKYLNQKVLGDLVGDYFFVCPTNIFANVFAEKGGKVYYYYFTQRTSAHPWGDWMGVIHGDEIAYVFGQPLNLSMTSYNARERDLSMRIMQSFSKFSVTGNPGPEDSEWPTYTKENPVYYIYDAVNVGLGKGPRAEACEFWNGLMPEIKAFVDTNLKNCGVQENLKTDFNATRSTGTRNIVDALVLMVAAYAPLLIFGHF</sequence>
<evidence type="ECO:0000313" key="8">
    <source>
        <dbReference type="EMBL" id="KAK7583747.1"/>
    </source>
</evidence>
<dbReference type="GO" id="GO:0006581">
    <property type="term" value="P:acetylcholine catabolic process"/>
    <property type="evidence" value="ECO:0007669"/>
    <property type="project" value="TreeGrafter"/>
</dbReference>
<dbReference type="AlphaFoldDB" id="A0AAN9TCS3"/>
<evidence type="ECO:0000256" key="2">
    <source>
        <dbReference type="ARBA" id="ARBA00022487"/>
    </source>
</evidence>
<evidence type="ECO:0000259" key="7">
    <source>
        <dbReference type="Pfam" id="PF00135"/>
    </source>
</evidence>
<dbReference type="GO" id="GO:0005615">
    <property type="term" value="C:extracellular space"/>
    <property type="evidence" value="ECO:0007669"/>
    <property type="project" value="TreeGrafter"/>
</dbReference>
<dbReference type="GO" id="GO:0003990">
    <property type="term" value="F:acetylcholinesterase activity"/>
    <property type="evidence" value="ECO:0007669"/>
    <property type="project" value="UniProtKB-EC"/>
</dbReference>
<reference evidence="8 9" key="1">
    <citation type="submission" date="2024-03" db="EMBL/GenBank/DDBJ databases">
        <title>Adaptation during the transition from Ophiocordyceps entomopathogen to insect associate is accompanied by gene loss and intensified selection.</title>
        <authorList>
            <person name="Ward C.M."/>
            <person name="Onetto C.A."/>
            <person name="Borneman A.R."/>
        </authorList>
    </citation>
    <scope>NUCLEOTIDE SEQUENCE [LARGE SCALE GENOMIC DNA]</scope>
    <source>
        <strain evidence="8">AWRI1</strain>
        <tissue evidence="8">Single Adult Female</tissue>
    </source>
</reference>
<evidence type="ECO:0000256" key="3">
    <source>
        <dbReference type="ARBA" id="ARBA00022801"/>
    </source>
</evidence>
<evidence type="ECO:0000256" key="5">
    <source>
        <dbReference type="ARBA" id="ARBA00023180"/>
    </source>
</evidence>
<comment type="catalytic activity">
    <reaction evidence="6">
        <text>acetylcholine + H2O = choline + acetate + H(+)</text>
        <dbReference type="Rhea" id="RHEA:17561"/>
        <dbReference type="ChEBI" id="CHEBI:15354"/>
        <dbReference type="ChEBI" id="CHEBI:15355"/>
        <dbReference type="ChEBI" id="CHEBI:15377"/>
        <dbReference type="ChEBI" id="CHEBI:15378"/>
        <dbReference type="ChEBI" id="CHEBI:30089"/>
        <dbReference type="EC" id="3.1.1.7"/>
    </reaction>
</comment>
<name>A0AAN9TCS3_9HEMI</name>
<comment type="similarity">
    <text evidence="1">Belongs to the type-B carboxylesterase/lipase family.</text>
</comment>
<dbReference type="PANTHER" id="PTHR43918:SF13">
    <property type="entry name" value="ACETYLCHOLINESTERASE"/>
    <property type="match status" value="1"/>
</dbReference>
<protein>
    <recommendedName>
        <fullName evidence="7">Carboxylesterase type B domain-containing protein</fullName>
    </recommendedName>
</protein>
<gene>
    <name evidence="8" type="ORF">V9T40_004710</name>
</gene>
<accession>A0AAN9TCS3</accession>
<evidence type="ECO:0000256" key="4">
    <source>
        <dbReference type="ARBA" id="ARBA00023157"/>
    </source>
</evidence>
<dbReference type="InterPro" id="IPR000997">
    <property type="entry name" value="Cholinesterase"/>
</dbReference>
<organism evidence="8 9">
    <name type="scientific">Parthenolecanium corni</name>
    <dbReference type="NCBI Taxonomy" id="536013"/>
    <lineage>
        <taxon>Eukaryota</taxon>
        <taxon>Metazoa</taxon>
        <taxon>Ecdysozoa</taxon>
        <taxon>Arthropoda</taxon>
        <taxon>Hexapoda</taxon>
        <taxon>Insecta</taxon>
        <taxon>Pterygota</taxon>
        <taxon>Neoptera</taxon>
        <taxon>Paraneoptera</taxon>
        <taxon>Hemiptera</taxon>
        <taxon>Sternorrhyncha</taxon>
        <taxon>Coccoidea</taxon>
        <taxon>Coccidae</taxon>
        <taxon>Parthenolecanium</taxon>
    </lineage>
</organism>
<dbReference type="SUPFAM" id="SSF53474">
    <property type="entry name" value="alpha/beta-Hydrolases"/>
    <property type="match status" value="1"/>
</dbReference>
<dbReference type="Pfam" id="PF00135">
    <property type="entry name" value="COesterase"/>
    <property type="match status" value="1"/>
</dbReference>
<comment type="caution">
    <text evidence="8">The sequence shown here is derived from an EMBL/GenBank/DDBJ whole genome shotgun (WGS) entry which is preliminary data.</text>
</comment>
<dbReference type="InterPro" id="IPR050654">
    <property type="entry name" value="AChE-related_enzymes"/>
</dbReference>
<dbReference type="PANTHER" id="PTHR43918">
    <property type="entry name" value="ACETYLCHOLINESTERASE"/>
    <property type="match status" value="1"/>
</dbReference>
<dbReference type="GO" id="GO:0019695">
    <property type="term" value="P:choline metabolic process"/>
    <property type="evidence" value="ECO:0007669"/>
    <property type="project" value="TreeGrafter"/>
</dbReference>
<keyword evidence="4" id="KW-1015">Disulfide bond</keyword>
<keyword evidence="5" id="KW-0325">Glycoprotein</keyword>
<dbReference type="EMBL" id="JBBCAQ010000032">
    <property type="protein sequence ID" value="KAK7583747.1"/>
    <property type="molecule type" value="Genomic_DNA"/>
</dbReference>
<dbReference type="InterPro" id="IPR029058">
    <property type="entry name" value="AB_hydrolase_fold"/>
</dbReference>
<dbReference type="InterPro" id="IPR002018">
    <property type="entry name" value="CarbesteraseB"/>
</dbReference>
<evidence type="ECO:0000256" key="6">
    <source>
        <dbReference type="ARBA" id="ARBA00048484"/>
    </source>
</evidence>
<dbReference type="Proteomes" id="UP001367676">
    <property type="component" value="Unassembled WGS sequence"/>
</dbReference>
<keyword evidence="2" id="KW-0719">Serine esterase</keyword>
<proteinExistence type="inferred from homology"/>